<evidence type="ECO:0000256" key="1">
    <source>
        <dbReference type="SAM" id="MobiDB-lite"/>
    </source>
</evidence>
<keyword evidence="3" id="KW-1185">Reference proteome</keyword>
<feature type="compositionally biased region" description="Basic residues" evidence="1">
    <location>
        <begin position="41"/>
        <end position="50"/>
    </location>
</feature>
<sequence length="50" mass="5667">MSNHRSIASRAYSALGRITWKVIRRKAKTSTSRNHGSKPATRAKARRTRS</sequence>
<comment type="caution">
    <text evidence="2">The sequence shown here is derived from an EMBL/GenBank/DDBJ whole genome shotgun (WGS) entry which is preliminary data.</text>
</comment>
<protein>
    <submittedName>
        <fullName evidence="2">Uncharacterized protein</fullName>
    </submittedName>
</protein>
<dbReference type="AlphaFoldDB" id="A0A7W9J4Y2"/>
<dbReference type="Proteomes" id="UP000549971">
    <property type="component" value="Unassembled WGS sequence"/>
</dbReference>
<proteinExistence type="predicted"/>
<feature type="region of interest" description="Disordered" evidence="1">
    <location>
        <begin position="25"/>
        <end position="50"/>
    </location>
</feature>
<name>A0A7W9J4Y2_9ACTN</name>
<dbReference type="RefSeq" id="WP_184795301.1">
    <property type="nucleotide sequence ID" value="NZ_JACHMY010000001.1"/>
</dbReference>
<organism evidence="2 3">
    <name type="scientific">Kribbella italica</name>
    <dbReference type="NCBI Taxonomy" id="1540520"/>
    <lineage>
        <taxon>Bacteria</taxon>
        <taxon>Bacillati</taxon>
        <taxon>Actinomycetota</taxon>
        <taxon>Actinomycetes</taxon>
        <taxon>Propionibacteriales</taxon>
        <taxon>Kribbellaceae</taxon>
        <taxon>Kribbella</taxon>
    </lineage>
</organism>
<reference evidence="2 3" key="1">
    <citation type="submission" date="2020-08" db="EMBL/GenBank/DDBJ databases">
        <title>Sequencing the genomes of 1000 actinobacteria strains.</title>
        <authorList>
            <person name="Klenk H.-P."/>
        </authorList>
    </citation>
    <scope>NUCLEOTIDE SEQUENCE [LARGE SCALE GENOMIC DNA]</scope>
    <source>
        <strain evidence="2 3">DSM 28967</strain>
    </source>
</reference>
<gene>
    <name evidence="2" type="ORF">HDA39_002418</name>
</gene>
<dbReference type="EMBL" id="JACHMY010000001">
    <property type="protein sequence ID" value="MBB5835684.1"/>
    <property type="molecule type" value="Genomic_DNA"/>
</dbReference>
<evidence type="ECO:0000313" key="3">
    <source>
        <dbReference type="Proteomes" id="UP000549971"/>
    </source>
</evidence>
<accession>A0A7W9J4Y2</accession>
<evidence type="ECO:0000313" key="2">
    <source>
        <dbReference type="EMBL" id="MBB5835684.1"/>
    </source>
</evidence>